<evidence type="ECO:0000256" key="1">
    <source>
        <dbReference type="ARBA" id="ARBA00023015"/>
    </source>
</evidence>
<dbReference type="KEGG" id="rain:Rai3103_08410"/>
<dbReference type="GO" id="GO:0003700">
    <property type="term" value="F:DNA-binding transcription factor activity"/>
    <property type="evidence" value="ECO:0007669"/>
    <property type="project" value="TreeGrafter"/>
</dbReference>
<dbReference type="InterPro" id="IPR001647">
    <property type="entry name" value="HTH_TetR"/>
</dbReference>
<name>A0A5Q2F9P4_9ACTN</name>
<dbReference type="InterPro" id="IPR050109">
    <property type="entry name" value="HTH-type_TetR-like_transc_reg"/>
</dbReference>
<evidence type="ECO:0000256" key="4">
    <source>
        <dbReference type="PROSITE-ProRule" id="PRU00335"/>
    </source>
</evidence>
<feature type="domain" description="HTH tetR-type" evidence="5">
    <location>
        <begin position="15"/>
        <end position="75"/>
    </location>
</feature>
<evidence type="ECO:0000256" key="3">
    <source>
        <dbReference type="ARBA" id="ARBA00023163"/>
    </source>
</evidence>
<keyword evidence="2 4" id="KW-0238">DNA-binding</keyword>
<dbReference type="PRINTS" id="PR00455">
    <property type="entry name" value="HTHTETR"/>
</dbReference>
<dbReference type="PANTHER" id="PTHR30055:SF234">
    <property type="entry name" value="HTH-TYPE TRANSCRIPTIONAL REGULATOR BETI"/>
    <property type="match status" value="1"/>
</dbReference>
<dbReference type="InterPro" id="IPR036271">
    <property type="entry name" value="Tet_transcr_reg_TetR-rel_C_sf"/>
</dbReference>
<dbReference type="SUPFAM" id="SSF46689">
    <property type="entry name" value="Homeodomain-like"/>
    <property type="match status" value="1"/>
</dbReference>
<dbReference type="AlphaFoldDB" id="A0A5Q2F9P4"/>
<keyword evidence="1" id="KW-0805">Transcription regulation</keyword>
<keyword evidence="3" id="KW-0804">Transcription</keyword>
<dbReference type="Pfam" id="PF00440">
    <property type="entry name" value="TetR_N"/>
    <property type="match status" value="1"/>
</dbReference>
<evidence type="ECO:0000313" key="7">
    <source>
        <dbReference type="Proteomes" id="UP000386847"/>
    </source>
</evidence>
<evidence type="ECO:0000313" key="6">
    <source>
        <dbReference type="EMBL" id="QGF23690.1"/>
    </source>
</evidence>
<dbReference type="PANTHER" id="PTHR30055">
    <property type="entry name" value="HTH-TYPE TRANSCRIPTIONAL REGULATOR RUTR"/>
    <property type="match status" value="1"/>
</dbReference>
<dbReference type="Gene3D" id="1.10.357.10">
    <property type="entry name" value="Tetracycline Repressor, domain 2"/>
    <property type="match status" value="1"/>
</dbReference>
<dbReference type="InterPro" id="IPR009057">
    <property type="entry name" value="Homeodomain-like_sf"/>
</dbReference>
<dbReference type="SUPFAM" id="SSF48498">
    <property type="entry name" value="Tetracyclin repressor-like, C-terminal domain"/>
    <property type="match status" value="1"/>
</dbReference>
<sequence>MVSVTSGQRRHLRRQATIEEIVDHAVDIMTTDGVAGLSLGEIARRMGVRPPSLYTYFDSKDALYDELFRRGWEAALAALADVRAQLGPITRETDPVARAVALAEGITRWGVANPALGQLMFWRPVPRFTPSDEAYAPSLRVAQLARDEIGDWISAGRLDPLVDPDLLAEAVITVVAGVMTRKVVNEPGAPYEDGPITPVLRYLITHVVGPYVRSRP</sequence>
<dbReference type="Proteomes" id="UP000386847">
    <property type="component" value="Chromosome"/>
</dbReference>
<gene>
    <name evidence="6" type="ORF">Rai3103_08410</name>
</gene>
<dbReference type="PROSITE" id="PS50977">
    <property type="entry name" value="HTH_TETR_2"/>
    <property type="match status" value="1"/>
</dbReference>
<keyword evidence="7" id="KW-1185">Reference proteome</keyword>
<evidence type="ECO:0000259" key="5">
    <source>
        <dbReference type="PROSITE" id="PS50977"/>
    </source>
</evidence>
<proteinExistence type="predicted"/>
<dbReference type="GO" id="GO:0000976">
    <property type="term" value="F:transcription cis-regulatory region binding"/>
    <property type="evidence" value="ECO:0007669"/>
    <property type="project" value="TreeGrafter"/>
</dbReference>
<reference evidence="6 7" key="1">
    <citation type="submission" date="2019-10" db="EMBL/GenBank/DDBJ databases">
        <title>Genomic analysis of Raineyella sp. CBA3103.</title>
        <authorList>
            <person name="Roh S.W."/>
        </authorList>
    </citation>
    <scope>NUCLEOTIDE SEQUENCE [LARGE SCALE GENOMIC DNA]</scope>
    <source>
        <strain evidence="6 7">CBA3103</strain>
    </source>
</reference>
<dbReference type="EMBL" id="CP045725">
    <property type="protein sequence ID" value="QGF23690.1"/>
    <property type="molecule type" value="Genomic_DNA"/>
</dbReference>
<accession>A0A5Q2F9P4</accession>
<feature type="DNA-binding region" description="H-T-H motif" evidence="4">
    <location>
        <begin position="38"/>
        <end position="57"/>
    </location>
</feature>
<dbReference type="RefSeq" id="WP_153572220.1">
    <property type="nucleotide sequence ID" value="NZ_CP045725.1"/>
</dbReference>
<protein>
    <submittedName>
        <fullName evidence="6">TetR family transcriptional regulator</fullName>
    </submittedName>
</protein>
<evidence type="ECO:0000256" key="2">
    <source>
        <dbReference type="ARBA" id="ARBA00023125"/>
    </source>
</evidence>
<organism evidence="6 7">
    <name type="scientific">Raineyella fluvialis</name>
    <dbReference type="NCBI Taxonomy" id="2662261"/>
    <lineage>
        <taxon>Bacteria</taxon>
        <taxon>Bacillati</taxon>
        <taxon>Actinomycetota</taxon>
        <taxon>Actinomycetes</taxon>
        <taxon>Propionibacteriales</taxon>
        <taxon>Propionibacteriaceae</taxon>
        <taxon>Raineyella</taxon>
    </lineage>
</organism>